<comment type="catalytic activity">
    <reaction evidence="9">
        <text>ATP + H2O = ADP + phosphate + H(+)</text>
        <dbReference type="Rhea" id="RHEA:13065"/>
        <dbReference type="ChEBI" id="CHEBI:15377"/>
        <dbReference type="ChEBI" id="CHEBI:15378"/>
        <dbReference type="ChEBI" id="CHEBI:30616"/>
        <dbReference type="ChEBI" id="CHEBI:43474"/>
        <dbReference type="ChEBI" id="CHEBI:456216"/>
        <dbReference type="EC" id="5.6.2.4"/>
    </reaction>
</comment>
<evidence type="ECO:0000256" key="8">
    <source>
        <dbReference type="ARBA" id="ARBA00034808"/>
    </source>
</evidence>
<reference evidence="13 14" key="1">
    <citation type="submission" date="2019-02" db="EMBL/GenBank/DDBJ databases">
        <authorList>
            <person name="Manzano-Marin A."/>
            <person name="Manzano-Marin A."/>
        </authorList>
    </citation>
    <scope>NUCLEOTIDE SEQUENCE [LARGE SCALE GENOMIC DNA]</scope>
    <source>
        <strain evidence="13 14">BuCicurvipes</strain>
    </source>
</reference>
<dbReference type="InterPro" id="IPR014017">
    <property type="entry name" value="DNA_helicase_UvrD-like_C"/>
</dbReference>
<evidence type="ECO:0000256" key="10">
    <source>
        <dbReference type="PROSITE-ProRule" id="PRU00560"/>
    </source>
</evidence>
<dbReference type="CDD" id="cd17932">
    <property type="entry name" value="DEXQc_UvrD"/>
    <property type="match status" value="1"/>
</dbReference>
<dbReference type="GO" id="GO:0016887">
    <property type="term" value="F:ATP hydrolysis activity"/>
    <property type="evidence" value="ECO:0007669"/>
    <property type="project" value="RHEA"/>
</dbReference>
<evidence type="ECO:0000256" key="9">
    <source>
        <dbReference type="ARBA" id="ARBA00048988"/>
    </source>
</evidence>
<keyword evidence="2 10" id="KW-0547">Nucleotide-binding</keyword>
<dbReference type="Pfam" id="PF00580">
    <property type="entry name" value="UvrD-helicase"/>
    <property type="match status" value="1"/>
</dbReference>
<evidence type="ECO:0000256" key="4">
    <source>
        <dbReference type="ARBA" id="ARBA00022806"/>
    </source>
</evidence>
<organism evidence="13 14">
    <name type="scientific">Buchnera aphidicola</name>
    <name type="common">Cinara curvipes</name>
    <dbReference type="NCBI Taxonomy" id="2518975"/>
    <lineage>
        <taxon>Bacteria</taxon>
        <taxon>Pseudomonadati</taxon>
        <taxon>Pseudomonadota</taxon>
        <taxon>Gammaproteobacteria</taxon>
        <taxon>Enterobacterales</taxon>
        <taxon>Erwiniaceae</taxon>
        <taxon>Buchnera</taxon>
    </lineage>
</organism>
<evidence type="ECO:0000256" key="5">
    <source>
        <dbReference type="ARBA" id="ARBA00022840"/>
    </source>
</evidence>
<evidence type="ECO:0000259" key="12">
    <source>
        <dbReference type="PROSITE" id="PS51217"/>
    </source>
</evidence>
<evidence type="ECO:0000256" key="3">
    <source>
        <dbReference type="ARBA" id="ARBA00022801"/>
    </source>
</evidence>
<dbReference type="InterPro" id="IPR000212">
    <property type="entry name" value="DNA_helicase_UvrD/REP"/>
</dbReference>
<dbReference type="Gene3D" id="3.40.50.300">
    <property type="entry name" value="P-loop containing nucleotide triphosphate hydrolases"/>
    <property type="match status" value="2"/>
</dbReference>
<evidence type="ECO:0000256" key="2">
    <source>
        <dbReference type="ARBA" id="ARBA00022741"/>
    </source>
</evidence>
<dbReference type="GO" id="GO:0003677">
    <property type="term" value="F:DNA binding"/>
    <property type="evidence" value="ECO:0007669"/>
    <property type="project" value="InterPro"/>
</dbReference>
<keyword evidence="5 10" id="KW-0067">ATP-binding</keyword>
<dbReference type="InterPro" id="IPR027417">
    <property type="entry name" value="P-loop_NTPase"/>
</dbReference>
<dbReference type="Pfam" id="PF13361">
    <property type="entry name" value="UvrD_C"/>
    <property type="match status" value="1"/>
</dbReference>
<dbReference type="GO" id="GO:0000725">
    <property type="term" value="P:recombinational repair"/>
    <property type="evidence" value="ECO:0007669"/>
    <property type="project" value="TreeGrafter"/>
</dbReference>
<dbReference type="Proteomes" id="UP000294344">
    <property type="component" value="Chromosome"/>
</dbReference>
<dbReference type="OrthoDB" id="9806690at2"/>
<evidence type="ECO:0000256" key="6">
    <source>
        <dbReference type="ARBA" id="ARBA00023235"/>
    </source>
</evidence>
<evidence type="ECO:0000313" key="14">
    <source>
        <dbReference type="Proteomes" id="UP000294344"/>
    </source>
</evidence>
<dbReference type="GO" id="GO:0043138">
    <property type="term" value="F:3'-5' DNA helicase activity"/>
    <property type="evidence" value="ECO:0007669"/>
    <property type="project" value="UniProtKB-EC"/>
</dbReference>
<evidence type="ECO:0000256" key="1">
    <source>
        <dbReference type="ARBA" id="ARBA00009922"/>
    </source>
</evidence>
<feature type="domain" description="UvrD-like helicase C-terminal" evidence="12">
    <location>
        <begin position="281"/>
        <end position="564"/>
    </location>
</feature>
<dbReference type="PANTHER" id="PTHR11070:SF64">
    <property type="entry name" value="ATP-DEPENDENT DNA HELICASE REP"/>
    <property type="match status" value="1"/>
</dbReference>
<comment type="similarity">
    <text evidence="1">Belongs to the helicase family. UvrD subfamily.</text>
</comment>
<accession>A0A451D792</accession>
<evidence type="ECO:0000259" key="11">
    <source>
        <dbReference type="PROSITE" id="PS51198"/>
    </source>
</evidence>
<proteinExistence type="inferred from homology"/>
<feature type="binding site" evidence="10">
    <location>
        <begin position="22"/>
        <end position="29"/>
    </location>
    <ligand>
        <name>ATP</name>
        <dbReference type="ChEBI" id="CHEBI:30616"/>
    </ligand>
</feature>
<dbReference type="GO" id="GO:0005829">
    <property type="term" value="C:cytosol"/>
    <property type="evidence" value="ECO:0007669"/>
    <property type="project" value="TreeGrafter"/>
</dbReference>
<keyword evidence="3 10" id="KW-0378">Hydrolase</keyword>
<keyword evidence="4 10" id="KW-0347">Helicase</keyword>
<gene>
    <name evidence="13" type="primary">rep</name>
    <name evidence="13" type="ORF">BUCICURV3402_398</name>
</gene>
<evidence type="ECO:0000256" key="7">
    <source>
        <dbReference type="ARBA" id="ARBA00034617"/>
    </source>
</evidence>
<dbReference type="Gene3D" id="1.10.486.10">
    <property type="entry name" value="PCRA, domain 4"/>
    <property type="match status" value="1"/>
</dbReference>
<dbReference type="SUPFAM" id="SSF52540">
    <property type="entry name" value="P-loop containing nucleoside triphosphate hydrolases"/>
    <property type="match status" value="1"/>
</dbReference>
<comment type="catalytic activity">
    <reaction evidence="7">
        <text>Couples ATP hydrolysis with the unwinding of duplex DNA by translocating in the 3'-5' direction.</text>
        <dbReference type="EC" id="5.6.2.4"/>
    </reaction>
</comment>
<dbReference type="EC" id="5.6.2.4" evidence="8"/>
<keyword evidence="6" id="KW-0413">Isomerase</keyword>
<dbReference type="PROSITE" id="PS51217">
    <property type="entry name" value="UVRD_HELICASE_CTER"/>
    <property type="match status" value="1"/>
</dbReference>
<sequence>MILNKIQQKAIHIINNPCLILAGAGSGKTSVIINKIIALIKIYQYDPKKIFALTFTNKAAKEIELRLFEKLTINQIQDITISTFHSLGLKIIRNEYKLLGLKSNFTLFDENEQLRLLKNIIYNTDNSNVFFLKKLLYQISCWKNKLLNPNLARKHINSSLEKNCIFFYEQYDYFLKQHNILDFNDLIFLPTLLLKNNVNVRLRWQKKIQYLLVDEYQDINISQYELIKLLCDYNSNFTVVGDNDQSIYSWRGAQQKIFHLLKYDFQNLNIIKMEQNYRSSGCILHAANILISNNTNFFNKKLFSKLGYGNKIYIIMSINEINEAQKIIKFIKKHRIKNNKKYKDYAILYRSNYQARVVESELIYQDIPYYIHSGRSFFDSLEIKDLLAYLRLIINHNDDLAFLRIINTPNRRIGLVTLKKLKNFAKINQISLFIASTDQRITVKLMKSVVLRLNNFSSWILKLSSFLSVSPEKILKNILQDTNYFAWIMSYYDDVIISEKRIQNIIFFSNQLNKMLVGDNFNLPMKLEDVLIRFFCGDFNNSIQDDENQELDQLQLMTIHASKGLEFSVVCIIGLEEGTLPHHKSIIDGNITEERRLMYVGITRAKNQLLLSFCKKKKKFGMVVDLKPSRFLFELPKKEISWIKYTMK</sequence>
<protein>
    <recommendedName>
        <fullName evidence="8">DNA 3'-5' helicase</fullName>
        <ecNumber evidence="8">5.6.2.4</ecNumber>
    </recommendedName>
</protein>
<feature type="domain" description="UvrD-like helicase ATP-binding" evidence="11">
    <location>
        <begin position="1"/>
        <end position="280"/>
    </location>
</feature>
<dbReference type="PROSITE" id="PS51198">
    <property type="entry name" value="UVRD_HELICASE_ATP_BIND"/>
    <property type="match status" value="1"/>
</dbReference>
<dbReference type="AlphaFoldDB" id="A0A451D792"/>
<dbReference type="GO" id="GO:0005524">
    <property type="term" value="F:ATP binding"/>
    <property type="evidence" value="ECO:0007669"/>
    <property type="project" value="UniProtKB-UniRule"/>
</dbReference>
<dbReference type="RefSeq" id="WP_154029420.1">
    <property type="nucleotide sequence ID" value="NZ_LR217710.1"/>
</dbReference>
<dbReference type="InterPro" id="IPR014016">
    <property type="entry name" value="UvrD-like_ATP-bd"/>
</dbReference>
<name>A0A451D792_9GAMM</name>
<dbReference type="PANTHER" id="PTHR11070">
    <property type="entry name" value="UVRD / RECB / PCRA DNA HELICASE FAMILY MEMBER"/>
    <property type="match status" value="1"/>
</dbReference>
<dbReference type="EMBL" id="LR217710">
    <property type="protein sequence ID" value="VFP81666.1"/>
    <property type="molecule type" value="Genomic_DNA"/>
</dbReference>
<dbReference type="InterPro" id="IPR013986">
    <property type="entry name" value="DExx_box_DNA_helicase_dom_sf"/>
</dbReference>
<dbReference type="Gene3D" id="1.10.10.160">
    <property type="match status" value="1"/>
</dbReference>
<evidence type="ECO:0000313" key="13">
    <source>
        <dbReference type="EMBL" id="VFP81666.1"/>
    </source>
</evidence>